<dbReference type="GO" id="GO:0032259">
    <property type="term" value="P:methylation"/>
    <property type="evidence" value="ECO:0007669"/>
    <property type="project" value="UniProtKB-KW"/>
</dbReference>
<dbReference type="SUPFAM" id="SSF48150">
    <property type="entry name" value="DNA-glycosylase"/>
    <property type="match status" value="1"/>
</dbReference>
<dbReference type="PANTHER" id="PTHR10629">
    <property type="entry name" value="CYTOSINE-SPECIFIC METHYLTRANSFERASE"/>
    <property type="match status" value="1"/>
</dbReference>
<gene>
    <name evidence="9" type="primary">dcm</name>
    <name evidence="9" type="ORF">G9272_24785</name>
</gene>
<evidence type="ECO:0000313" key="10">
    <source>
        <dbReference type="Proteomes" id="UP000502665"/>
    </source>
</evidence>
<dbReference type="Pfam" id="PF00145">
    <property type="entry name" value="DNA_methylase"/>
    <property type="match status" value="1"/>
</dbReference>
<evidence type="ECO:0000256" key="7">
    <source>
        <dbReference type="RuleBase" id="RU000417"/>
    </source>
</evidence>
<keyword evidence="3 5" id="KW-0949">S-adenosyl-L-methionine</keyword>
<dbReference type="InterPro" id="IPR011257">
    <property type="entry name" value="DNA_glycosylase"/>
</dbReference>
<accession>A0A6M4X4K8</accession>
<dbReference type="InterPro" id="IPR050390">
    <property type="entry name" value="C5-Methyltransferase"/>
</dbReference>
<dbReference type="Gene3D" id="3.90.120.10">
    <property type="entry name" value="DNA Methylase, subunit A, domain 2"/>
    <property type="match status" value="1"/>
</dbReference>
<dbReference type="AlphaFoldDB" id="A0A6M4X4K8"/>
<dbReference type="EMBL" id="CP049838">
    <property type="protein sequence ID" value="QJT03103.1"/>
    <property type="molecule type" value="Genomic_DNA"/>
</dbReference>
<dbReference type="InterPro" id="IPR001525">
    <property type="entry name" value="C5_MeTfrase"/>
</dbReference>
<evidence type="ECO:0000256" key="3">
    <source>
        <dbReference type="ARBA" id="ARBA00022691"/>
    </source>
</evidence>
<comment type="similarity">
    <text evidence="5 6">Belongs to the class I-like SAM-binding methyltransferase superfamily. C5-methyltransferase family.</text>
</comment>
<dbReference type="GO" id="GO:0006281">
    <property type="term" value="P:DNA repair"/>
    <property type="evidence" value="ECO:0007669"/>
    <property type="project" value="InterPro"/>
</dbReference>
<dbReference type="SUPFAM" id="SSF53335">
    <property type="entry name" value="S-adenosyl-L-methionine-dependent methyltransferases"/>
    <property type="match status" value="1"/>
</dbReference>
<keyword evidence="1 5" id="KW-0489">Methyltransferase</keyword>
<evidence type="ECO:0000313" key="9">
    <source>
        <dbReference type="EMBL" id="QJT03103.1"/>
    </source>
</evidence>
<dbReference type="InterPro" id="IPR018117">
    <property type="entry name" value="C5_DNA_meth_AS"/>
</dbReference>
<protein>
    <recommendedName>
        <fullName evidence="7">Cytosine-specific methyltransferase</fullName>
        <ecNumber evidence="7">2.1.1.37</ecNumber>
    </recommendedName>
</protein>
<evidence type="ECO:0000256" key="8">
    <source>
        <dbReference type="SAM" id="MobiDB-lite"/>
    </source>
</evidence>
<dbReference type="NCBIfam" id="TIGR00675">
    <property type="entry name" value="dcm"/>
    <property type="match status" value="1"/>
</dbReference>
<evidence type="ECO:0000256" key="1">
    <source>
        <dbReference type="ARBA" id="ARBA00022603"/>
    </source>
</evidence>
<dbReference type="InterPro" id="IPR029063">
    <property type="entry name" value="SAM-dependent_MTases_sf"/>
</dbReference>
<dbReference type="GO" id="GO:0009307">
    <property type="term" value="P:DNA restriction-modification system"/>
    <property type="evidence" value="ECO:0007669"/>
    <property type="project" value="UniProtKB-KW"/>
</dbReference>
<proteinExistence type="inferred from homology"/>
<dbReference type="EC" id="2.1.1.37" evidence="7"/>
<dbReference type="REBASE" id="403454">
    <property type="entry name" value="M.ScaH255ORF24785P"/>
</dbReference>
<evidence type="ECO:0000256" key="5">
    <source>
        <dbReference type="PROSITE-ProRule" id="PRU01016"/>
    </source>
</evidence>
<name>A0A6M4X4K8_9ACTN</name>
<evidence type="ECO:0000256" key="2">
    <source>
        <dbReference type="ARBA" id="ARBA00022679"/>
    </source>
</evidence>
<sequence>MPGVREARPRRNCCFRECVRDLLVLVRLVRVGGCAVEKGKYGVPLERSDYLPLERHEESCSPEDFRKWLKTHGKGKRLAVDLFSGAGGLSYGVKQAGWTVAAAVDFDERALETHAANFPGMSLHMDLGNPDERDRLVELLKTADIDLIAGGPPCQPFSRAGRSKIRDLVTNHKRDPEDLRKELWRAYMDVVTRVRPRAILMENVPDMGLGDDFFVVRTIEQHLEDLGYATQVRLVDAWHYGVPQHRKRLILLARNDVERFDWQPKQDGFTNLREAIGDLPGLNPQPTERVGKREMPYRMPEAPSAFVEMMRKGAPEGLVWDHMTRRVRDDDWKIFSEHMDSKTLYSDIPEEFRRYSAENFTDKYKKLAWGERSRSITAHIAKDGYWYIHPDEPRTLTVREAARVQTFPDWFRFAGTRSDAFRQIGNAVPPLLGKAAAEALAPMEGVQAQLGGLQPHWRQVREELVAWARERRNGDDWCHLPGEQMSQLAAAVIALLSGAKPSAAQLDEILKDVRWRKTLTSKAFQNLLEAAPSEKVRTRLERLAPLVDDVAAWQENRRLEIPKRLALKPAEASLYRLLVGEDLLWVGQGALRVAARLNDSDADRTNRLSDGRVNLVRLVGAGGEDAPLRMAALRLISNTVCSAREPICSECPLSKHCKRKSDASDVSMTTKGNGESEVKKRGDGKQTSA</sequence>
<feature type="compositionally biased region" description="Basic and acidic residues" evidence="8">
    <location>
        <begin position="674"/>
        <end position="689"/>
    </location>
</feature>
<keyword evidence="4" id="KW-0680">Restriction system</keyword>
<evidence type="ECO:0000256" key="6">
    <source>
        <dbReference type="RuleBase" id="RU000416"/>
    </source>
</evidence>
<organism evidence="9 10">
    <name type="scientific">Streptomyces asoensis</name>
    <dbReference type="NCBI Taxonomy" id="249586"/>
    <lineage>
        <taxon>Bacteria</taxon>
        <taxon>Bacillati</taxon>
        <taxon>Actinomycetota</taxon>
        <taxon>Actinomycetes</taxon>
        <taxon>Kitasatosporales</taxon>
        <taxon>Streptomycetaceae</taxon>
        <taxon>Streptomyces</taxon>
    </lineage>
</organism>
<dbReference type="GO" id="GO:0003886">
    <property type="term" value="F:DNA (cytosine-5-)-methyltransferase activity"/>
    <property type="evidence" value="ECO:0007669"/>
    <property type="project" value="UniProtKB-EC"/>
</dbReference>
<keyword evidence="2 5" id="KW-0808">Transferase</keyword>
<dbReference type="Gene3D" id="3.40.50.150">
    <property type="entry name" value="Vaccinia Virus protein VP39"/>
    <property type="match status" value="1"/>
</dbReference>
<dbReference type="PRINTS" id="PR00105">
    <property type="entry name" value="C5METTRFRASE"/>
</dbReference>
<evidence type="ECO:0000256" key="4">
    <source>
        <dbReference type="ARBA" id="ARBA00022747"/>
    </source>
</evidence>
<feature type="compositionally biased region" description="Polar residues" evidence="8">
    <location>
        <begin position="664"/>
        <end position="673"/>
    </location>
</feature>
<dbReference type="PROSITE" id="PS51679">
    <property type="entry name" value="SAM_MT_C5"/>
    <property type="match status" value="1"/>
</dbReference>
<feature type="region of interest" description="Disordered" evidence="8">
    <location>
        <begin position="658"/>
        <end position="689"/>
    </location>
</feature>
<reference evidence="9" key="1">
    <citation type="submission" date="2020-03" db="EMBL/GenBank/DDBJ databases">
        <title>Molecular networking-based the target discovery of potent antiproliferative macrolactams: 5/6/7/16 polycyclic ansamycins and glycosylated trienomycin from Streptomyces cacaoi subsp. asoensis.</title>
        <authorList>
            <person name="Liu L.-L."/>
        </authorList>
    </citation>
    <scope>NUCLEOTIDE SEQUENCE [LARGE SCALE GENOMIC DNA]</scope>
    <source>
        <strain evidence="9">H2S5</strain>
    </source>
</reference>
<dbReference type="PANTHER" id="PTHR10629:SF52">
    <property type="entry name" value="DNA (CYTOSINE-5)-METHYLTRANSFERASE 1"/>
    <property type="match status" value="1"/>
</dbReference>
<keyword evidence="10" id="KW-1185">Reference proteome</keyword>
<feature type="active site" evidence="5">
    <location>
        <position position="154"/>
    </location>
</feature>
<dbReference type="Proteomes" id="UP000502665">
    <property type="component" value="Chromosome"/>
</dbReference>
<dbReference type="PROSITE" id="PS00094">
    <property type="entry name" value="C5_MTASE_1"/>
    <property type="match status" value="1"/>
</dbReference>
<comment type="catalytic activity">
    <reaction evidence="7">
        <text>a 2'-deoxycytidine in DNA + S-adenosyl-L-methionine = a 5-methyl-2'-deoxycytidine in DNA + S-adenosyl-L-homocysteine + H(+)</text>
        <dbReference type="Rhea" id="RHEA:13681"/>
        <dbReference type="Rhea" id="RHEA-COMP:11369"/>
        <dbReference type="Rhea" id="RHEA-COMP:11370"/>
        <dbReference type="ChEBI" id="CHEBI:15378"/>
        <dbReference type="ChEBI" id="CHEBI:57856"/>
        <dbReference type="ChEBI" id="CHEBI:59789"/>
        <dbReference type="ChEBI" id="CHEBI:85452"/>
        <dbReference type="ChEBI" id="CHEBI:85454"/>
        <dbReference type="EC" id="2.1.1.37"/>
    </reaction>
</comment>